<gene>
    <name evidence="1" type="ORF">W270710_078</name>
</gene>
<accession>A0A127KML8</accession>
<dbReference type="Proteomes" id="UP000225786">
    <property type="component" value="Segment"/>
</dbReference>
<protein>
    <submittedName>
        <fullName evidence="1">Uncharacterized protein</fullName>
    </submittedName>
</protein>
<name>A0A127KML8_9CAUD</name>
<evidence type="ECO:0000313" key="2">
    <source>
        <dbReference type="Proteomes" id="UP000225786"/>
    </source>
</evidence>
<dbReference type="EMBL" id="KU594607">
    <property type="protein sequence ID" value="AMO43322.1"/>
    <property type="molecule type" value="Genomic_DNA"/>
</dbReference>
<reference evidence="1 2" key="1">
    <citation type="submission" date="2016-01" db="EMBL/GenBank/DDBJ databases">
        <title>The genomic content and context of auxiliary metabolic genes in marine cyanophages.</title>
        <authorList>
            <person name="Marston M.F."/>
            <person name="Martiny J.B.H."/>
            <person name="Crummett L.T."/>
        </authorList>
    </citation>
    <scope>NUCLEOTIDE SEQUENCE [LARGE SCALE GENOMIC DNA]</scope>
    <source>
        <strain evidence="1">W2_07_0710</strain>
    </source>
</reference>
<organism evidence="1 2">
    <name type="scientific">Cyanophage S-RIM44</name>
    <dbReference type="NCBI Taxonomy" id="1278485"/>
    <lineage>
        <taxon>Viruses</taxon>
        <taxon>Duplodnaviria</taxon>
        <taxon>Heunggongvirae</taxon>
        <taxon>Uroviricota</taxon>
        <taxon>Caudoviricetes</taxon>
        <taxon>Pantevenvirales</taxon>
        <taxon>Kyanoviridae</taxon>
        <taxon>Vellamovirus</taxon>
        <taxon>Vellamovirus rhodeisland44</taxon>
    </lineage>
</organism>
<sequence>MSGTEPYVPGYENLTRPHFFWFVVIKRCITMFKQHNNTK</sequence>
<evidence type="ECO:0000313" key="1">
    <source>
        <dbReference type="EMBL" id="AMO43322.1"/>
    </source>
</evidence>
<proteinExistence type="predicted"/>